<reference evidence="26" key="1">
    <citation type="submission" date="2023-10" db="EMBL/GenBank/DDBJ databases">
        <title>Genome assembly of Pristionchus species.</title>
        <authorList>
            <person name="Yoshida K."/>
            <person name="Sommer R.J."/>
        </authorList>
    </citation>
    <scope>NUCLEOTIDE SEQUENCE</scope>
    <source>
        <strain evidence="26">RS0144</strain>
    </source>
</reference>
<evidence type="ECO:0000259" key="23">
    <source>
        <dbReference type="Pfam" id="PF03104"/>
    </source>
</evidence>
<dbReference type="InterPro" id="IPR056435">
    <property type="entry name" value="DPOD/Z_N"/>
</dbReference>
<dbReference type="GO" id="GO:0006297">
    <property type="term" value="P:nucleotide-excision repair, DNA gap filling"/>
    <property type="evidence" value="ECO:0007669"/>
    <property type="project" value="TreeGrafter"/>
</dbReference>
<dbReference type="InterPro" id="IPR036397">
    <property type="entry name" value="RNaseH_sf"/>
</dbReference>
<dbReference type="GO" id="GO:0051539">
    <property type="term" value="F:4 iron, 4 sulfur cluster binding"/>
    <property type="evidence" value="ECO:0007669"/>
    <property type="project" value="UniProtKB-KW"/>
</dbReference>
<dbReference type="GO" id="GO:0043625">
    <property type="term" value="C:delta DNA polymerase complex"/>
    <property type="evidence" value="ECO:0007669"/>
    <property type="project" value="TreeGrafter"/>
</dbReference>
<dbReference type="EMBL" id="BTSX01000001">
    <property type="protein sequence ID" value="GMS79021.1"/>
    <property type="molecule type" value="Genomic_DNA"/>
</dbReference>
<evidence type="ECO:0000256" key="10">
    <source>
        <dbReference type="ARBA" id="ARBA00022771"/>
    </source>
</evidence>
<keyword evidence="15 20" id="KW-0408">Iron</keyword>
<evidence type="ECO:0000256" key="14">
    <source>
        <dbReference type="ARBA" id="ARBA00022932"/>
    </source>
</evidence>
<evidence type="ECO:0000313" key="26">
    <source>
        <dbReference type="EMBL" id="GMS79021.1"/>
    </source>
</evidence>
<evidence type="ECO:0000256" key="19">
    <source>
        <dbReference type="ARBA" id="ARBA00049244"/>
    </source>
</evidence>
<keyword evidence="10 20" id="KW-0863">Zinc-finger</keyword>
<evidence type="ECO:0000256" key="17">
    <source>
        <dbReference type="ARBA" id="ARBA00023125"/>
    </source>
</evidence>
<dbReference type="FunFam" id="1.10.132.60:FF:000001">
    <property type="entry name" value="DNA polymerase"/>
    <property type="match status" value="1"/>
</dbReference>
<feature type="compositionally biased region" description="Polar residues" evidence="21">
    <location>
        <begin position="1"/>
        <end position="15"/>
    </location>
</feature>
<evidence type="ECO:0000256" key="4">
    <source>
        <dbReference type="ARBA" id="ARBA00022485"/>
    </source>
</evidence>
<comment type="caution">
    <text evidence="26">The sequence shown here is derived from an EMBL/GenBank/DDBJ whole genome shotgun (WGS) entry which is preliminary data.</text>
</comment>
<evidence type="ECO:0000256" key="13">
    <source>
        <dbReference type="ARBA" id="ARBA00022839"/>
    </source>
</evidence>
<evidence type="ECO:0000256" key="3">
    <source>
        <dbReference type="ARBA" id="ARBA00005755"/>
    </source>
</evidence>
<evidence type="ECO:0000256" key="6">
    <source>
        <dbReference type="ARBA" id="ARBA00022695"/>
    </source>
</evidence>
<keyword evidence="14 20" id="KW-0239">DNA-directed DNA polymerase</keyword>
<evidence type="ECO:0000256" key="11">
    <source>
        <dbReference type="ARBA" id="ARBA00022801"/>
    </source>
</evidence>
<keyword evidence="27" id="KW-1185">Reference proteome</keyword>
<evidence type="ECO:0000256" key="12">
    <source>
        <dbReference type="ARBA" id="ARBA00022833"/>
    </source>
</evidence>
<evidence type="ECO:0000256" key="1">
    <source>
        <dbReference type="ARBA" id="ARBA00001966"/>
    </source>
</evidence>
<evidence type="ECO:0000256" key="8">
    <source>
        <dbReference type="ARBA" id="ARBA00022722"/>
    </source>
</evidence>
<keyword evidence="4 20" id="KW-0004">4Fe-4S</keyword>
<keyword evidence="5 20" id="KW-0808">Transferase</keyword>
<dbReference type="CDD" id="cd05777">
    <property type="entry name" value="DNA_polB_delta_exo"/>
    <property type="match status" value="1"/>
</dbReference>
<evidence type="ECO:0000256" key="16">
    <source>
        <dbReference type="ARBA" id="ARBA00023014"/>
    </source>
</evidence>
<comment type="similarity">
    <text evidence="3 20">Belongs to the DNA polymerase type-B family.</text>
</comment>
<organism evidence="26 27">
    <name type="scientific">Pristionchus entomophagus</name>
    <dbReference type="NCBI Taxonomy" id="358040"/>
    <lineage>
        <taxon>Eukaryota</taxon>
        <taxon>Metazoa</taxon>
        <taxon>Ecdysozoa</taxon>
        <taxon>Nematoda</taxon>
        <taxon>Chromadorea</taxon>
        <taxon>Rhabditida</taxon>
        <taxon>Rhabditina</taxon>
        <taxon>Diplogasteromorpha</taxon>
        <taxon>Diplogasteroidea</taxon>
        <taxon>Neodiplogasteridae</taxon>
        <taxon>Pristionchus</taxon>
    </lineage>
</organism>
<dbReference type="GO" id="GO:0003887">
    <property type="term" value="F:DNA-directed DNA polymerase activity"/>
    <property type="evidence" value="ECO:0007669"/>
    <property type="project" value="UniProtKB-KW"/>
</dbReference>
<dbReference type="Pfam" id="PF00136">
    <property type="entry name" value="DNA_pol_B"/>
    <property type="match status" value="1"/>
</dbReference>
<evidence type="ECO:0000256" key="18">
    <source>
        <dbReference type="ARBA" id="ARBA00023242"/>
    </source>
</evidence>
<dbReference type="InterPro" id="IPR012337">
    <property type="entry name" value="RNaseH-like_sf"/>
</dbReference>
<keyword evidence="12 20" id="KW-0862">Zinc</keyword>
<comment type="subcellular location">
    <subcellularLocation>
        <location evidence="2 20">Nucleus</location>
    </subcellularLocation>
</comment>
<evidence type="ECO:0000256" key="21">
    <source>
        <dbReference type="SAM" id="MobiDB-lite"/>
    </source>
</evidence>
<feature type="compositionally biased region" description="Basic and acidic residues" evidence="21">
    <location>
        <begin position="17"/>
        <end position="34"/>
    </location>
</feature>
<evidence type="ECO:0000259" key="24">
    <source>
        <dbReference type="Pfam" id="PF14260"/>
    </source>
</evidence>
<proteinExistence type="inferred from homology"/>
<dbReference type="SUPFAM" id="SSF53098">
    <property type="entry name" value="Ribonuclease H-like"/>
    <property type="match status" value="1"/>
</dbReference>
<evidence type="ECO:0000256" key="9">
    <source>
        <dbReference type="ARBA" id="ARBA00022723"/>
    </source>
</evidence>
<dbReference type="InterPro" id="IPR043502">
    <property type="entry name" value="DNA/RNA_pol_sf"/>
</dbReference>
<protein>
    <recommendedName>
        <fullName evidence="20">DNA polymerase</fullName>
        <ecNumber evidence="20">2.7.7.7</ecNumber>
    </recommendedName>
</protein>
<keyword evidence="16 20" id="KW-0411">Iron-sulfur</keyword>
<name>A0AAV5S7V4_9BILA</name>
<dbReference type="InterPro" id="IPR042087">
    <property type="entry name" value="DNA_pol_B_thumb"/>
</dbReference>
<dbReference type="InterPro" id="IPR050240">
    <property type="entry name" value="DNA_pol_type-B"/>
</dbReference>
<keyword evidence="6 20" id="KW-0548">Nucleotidyltransferase</keyword>
<dbReference type="Gene3D" id="1.10.287.690">
    <property type="entry name" value="Helix hairpin bin"/>
    <property type="match status" value="1"/>
</dbReference>
<dbReference type="InterPro" id="IPR023211">
    <property type="entry name" value="DNA_pol_palm_dom_sf"/>
</dbReference>
<dbReference type="Pfam" id="PF14260">
    <property type="entry name" value="zf-C4pol"/>
    <property type="match status" value="1"/>
</dbReference>
<dbReference type="Pfam" id="PF24055">
    <property type="entry name" value="POL3_N"/>
    <property type="match status" value="1"/>
</dbReference>
<gene>
    <name evidence="26" type="ORF">PENTCL1PPCAC_1196</name>
</gene>
<dbReference type="FunFam" id="1.10.287.690:FF:000001">
    <property type="entry name" value="DNA polymerase"/>
    <property type="match status" value="1"/>
</dbReference>
<dbReference type="Gene3D" id="3.30.420.10">
    <property type="entry name" value="Ribonuclease H-like superfamily/Ribonuclease H"/>
    <property type="match status" value="1"/>
</dbReference>
<feature type="non-terminal residue" evidence="26">
    <location>
        <position position="1"/>
    </location>
</feature>
<dbReference type="InterPro" id="IPR006172">
    <property type="entry name" value="DNA-dir_DNA_pol_B"/>
</dbReference>
<dbReference type="Gene3D" id="1.10.132.60">
    <property type="entry name" value="DNA polymerase family B, C-terminal domain"/>
    <property type="match status" value="1"/>
</dbReference>
<dbReference type="GO" id="GO:0008270">
    <property type="term" value="F:zinc ion binding"/>
    <property type="evidence" value="ECO:0007669"/>
    <property type="project" value="UniProtKB-KW"/>
</dbReference>
<evidence type="ECO:0000256" key="20">
    <source>
        <dbReference type="RuleBase" id="RU000442"/>
    </source>
</evidence>
<dbReference type="InterPro" id="IPR025687">
    <property type="entry name" value="Znf-C4pol"/>
</dbReference>
<dbReference type="GO" id="GO:0003677">
    <property type="term" value="F:DNA binding"/>
    <property type="evidence" value="ECO:0007669"/>
    <property type="project" value="UniProtKB-KW"/>
</dbReference>
<dbReference type="InterPro" id="IPR017964">
    <property type="entry name" value="DNA-dir_DNA_pol_B_CS"/>
</dbReference>
<dbReference type="GO" id="GO:0045004">
    <property type="term" value="P:DNA replication proofreading"/>
    <property type="evidence" value="ECO:0007669"/>
    <property type="project" value="TreeGrafter"/>
</dbReference>
<evidence type="ECO:0000259" key="22">
    <source>
        <dbReference type="Pfam" id="PF00136"/>
    </source>
</evidence>
<keyword evidence="8" id="KW-0540">Nuclease</keyword>
<feature type="domain" description="DNA-directed DNA polymerase family B exonuclease" evidence="23">
    <location>
        <begin position="218"/>
        <end position="453"/>
    </location>
</feature>
<dbReference type="GO" id="GO:0006287">
    <property type="term" value="P:base-excision repair, gap-filling"/>
    <property type="evidence" value="ECO:0007669"/>
    <property type="project" value="TreeGrafter"/>
</dbReference>
<dbReference type="EC" id="2.7.7.7" evidence="20"/>
<dbReference type="Gene3D" id="2.40.50.730">
    <property type="match status" value="2"/>
</dbReference>
<dbReference type="Gene3D" id="3.90.1600.10">
    <property type="entry name" value="Palm domain of DNA polymerase"/>
    <property type="match status" value="1"/>
</dbReference>
<evidence type="ECO:0000313" key="27">
    <source>
        <dbReference type="Proteomes" id="UP001432027"/>
    </source>
</evidence>
<feature type="domain" description="DNA-directed DNA polymerase family B multifunctional" evidence="22">
    <location>
        <begin position="517"/>
        <end position="948"/>
    </location>
</feature>
<dbReference type="GO" id="GO:0000166">
    <property type="term" value="F:nucleotide binding"/>
    <property type="evidence" value="ECO:0007669"/>
    <property type="project" value="InterPro"/>
</dbReference>
<evidence type="ECO:0000256" key="2">
    <source>
        <dbReference type="ARBA" id="ARBA00004123"/>
    </source>
</evidence>
<dbReference type="InterPro" id="IPR006134">
    <property type="entry name" value="DNA-dir_DNA_pol_B_multi_dom"/>
</dbReference>
<dbReference type="CDD" id="cd05533">
    <property type="entry name" value="POLBc_delta"/>
    <property type="match status" value="1"/>
</dbReference>
<comment type="cofactor">
    <cofactor evidence="1 20">
        <name>[4Fe-4S] cluster</name>
        <dbReference type="ChEBI" id="CHEBI:49883"/>
    </cofactor>
</comment>
<dbReference type="NCBIfam" id="TIGR00592">
    <property type="entry name" value="pol2"/>
    <property type="match status" value="1"/>
</dbReference>
<dbReference type="AlphaFoldDB" id="A0AAV5S7V4"/>
<comment type="catalytic activity">
    <reaction evidence="19 20">
        <text>DNA(n) + a 2'-deoxyribonucleoside 5'-triphosphate = DNA(n+1) + diphosphate</text>
        <dbReference type="Rhea" id="RHEA:22508"/>
        <dbReference type="Rhea" id="RHEA-COMP:17339"/>
        <dbReference type="Rhea" id="RHEA-COMP:17340"/>
        <dbReference type="ChEBI" id="CHEBI:33019"/>
        <dbReference type="ChEBI" id="CHEBI:61560"/>
        <dbReference type="ChEBI" id="CHEBI:173112"/>
        <dbReference type="EC" id="2.7.7.7"/>
    </reaction>
</comment>
<dbReference type="Proteomes" id="UP001432027">
    <property type="component" value="Unassembled WGS sequence"/>
</dbReference>
<dbReference type="Pfam" id="PF03104">
    <property type="entry name" value="DNA_pol_B_exo1"/>
    <property type="match status" value="1"/>
</dbReference>
<feature type="region of interest" description="Disordered" evidence="21">
    <location>
        <begin position="1"/>
        <end position="34"/>
    </location>
</feature>
<dbReference type="PRINTS" id="PR00106">
    <property type="entry name" value="DNAPOLB"/>
</dbReference>
<keyword evidence="13" id="KW-0269">Exonuclease</keyword>
<dbReference type="PROSITE" id="PS00116">
    <property type="entry name" value="DNA_POLYMERASE_B"/>
    <property type="match status" value="1"/>
</dbReference>
<evidence type="ECO:0000259" key="25">
    <source>
        <dbReference type="Pfam" id="PF24055"/>
    </source>
</evidence>
<evidence type="ECO:0000256" key="15">
    <source>
        <dbReference type="ARBA" id="ARBA00023004"/>
    </source>
</evidence>
<dbReference type="SUPFAM" id="SSF56672">
    <property type="entry name" value="DNA/RNA polymerases"/>
    <property type="match status" value="1"/>
</dbReference>
<keyword evidence="18 20" id="KW-0539">Nucleus</keyword>
<evidence type="ECO:0000256" key="5">
    <source>
        <dbReference type="ARBA" id="ARBA00022679"/>
    </source>
</evidence>
<keyword evidence="7 20" id="KW-0235">DNA replication</keyword>
<dbReference type="GO" id="GO:0008296">
    <property type="term" value="F:3'-5'-DNA exonuclease activity"/>
    <property type="evidence" value="ECO:0007669"/>
    <property type="project" value="TreeGrafter"/>
</dbReference>
<dbReference type="SMART" id="SM00486">
    <property type="entry name" value="POLBc"/>
    <property type="match status" value="1"/>
</dbReference>
<dbReference type="InterPro" id="IPR006133">
    <property type="entry name" value="DNA-dir_DNA_pol_B_exonuc"/>
</dbReference>
<feature type="domain" description="DNA polymerase delta/zeta catalytic subunit N-terminal" evidence="25">
    <location>
        <begin position="111"/>
        <end position="194"/>
    </location>
</feature>
<dbReference type="FunFam" id="3.30.420.10:FF:000004">
    <property type="entry name" value="DNA polymerase"/>
    <property type="match status" value="1"/>
</dbReference>
<dbReference type="PANTHER" id="PTHR10322:SF23">
    <property type="entry name" value="DNA POLYMERASE DELTA CATALYTIC SUBUNIT"/>
    <property type="match status" value="1"/>
</dbReference>
<feature type="domain" description="C4-type zinc-finger of DNA polymerase delta" evidence="24">
    <location>
        <begin position="986"/>
        <end position="1059"/>
    </location>
</feature>
<dbReference type="PANTHER" id="PTHR10322">
    <property type="entry name" value="DNA POLYMERASE CATALYTIC SUBUNIT"/>
    <property type="match status" value="1"/>
</dbReference>
<keyword evidence="11" id="KW-0378">Hydrolase</keyword>
<accession>A0AAV5S7V4</accession>
<keyword evidence="9 20" id="KW-0479">Metal-binding</keyword>
<evidence type="ECO:0000256" key="7">
    <source>
        <dbReference type="ARBA" id="ARBA00022705"/>
    </source>
</evidence>
<sequence length="1083" mass="121691">VMSQGGKRTSTTTRTEGGPKKRKEDEEPEKSTYEVQLEKIAESTSEHEIADETSWERGPFPHALGRSHPIAMQVLDVETYVDSGKGYDRTNVKLYGITREGVSVCCVVTDYFPYFYFQAPASFTPEHIETAQRNLNNILAGAIRRVGAGGQNLSSEVIDNLVNLKIVRGQQLYYYRGTEEKQMFVKVSGTQPTLNKAKHEFKNGFNLMGTGHMQVGTLFEANIDADVKFMAHTGIVGCGWVEVPVAKGNVVSAGRMTSRCQMEVTCNYKDLIVHSTDGDWVDIAPLRTLSFDIECLGRRGVFPDPSNDPVIQISNMVKLQGKSEPFIRNCFVLGTCAGVVGSHIIECKSETELLEKWADFIRRVDPDVLTGYNILNFDLPYIMERAKVLRLPKVAELGRQRNRASSVRDQSLSSKQMGSRVNKNIDIHGRVIFDVLQVVQRDYKLRSYTLNSVSYHFLSEQKEDVEHSSIPDLHNGDDQSRRKLAVYCMKDSTLPLRLLDKLMSIVNYIEMARVTGVPLNFLLTRGQQIKILSMMIRRCRKEGFFLPVIDVTGDEQSYEGATVIDPLRGFYNEPIATLDFASLYPSIMIAHNLCYTTLMKGAVGEEGVDYTKTPAGNYFCTKEKRRGLLPLILEDLLAARKKAKNDLKKEKDEFKKMVYNGRQLALKVSANSVYGFTGATVGKLPCLEISSSVTAFGRQMIDLTKKTVEETYKKGYMDGKCPADAVVVYGDTDSVMVKFGVKTVAEAMEIGLHAATEVSKQFVAPIKLEFEKVYFPYLLINKKRYAGLYFTKPDKHDKMDCKGLETVRRDNCPLVAKVLGTCLEKLLMDRNADGALTYAKKVIADLLCNKIDISLLIISKELTKTQDKYHAKQAHVELAARMKKRDPGSAPRLGDRVPYVIVASAKNVPAYDKAEDPTFVLQNNIPIDTHHYLTNQLAKPLARIFEPILGDRAEKMLIEGEHTRVRSIVASKVGGLAMFTKKTNTCLGCKSVLRNDDKDEAVCAHCRPRTNEVYLSRVTTLNATSRRFCRLWTECQNCAKTFHEKVNCSARDCPIYYRREKVRSEMKDAYSAVARFGVPTLDD</sequence>
<keyword evidence="17 20" id="KW-0238">DNA-binding</keyword>